<dbReference type="AlphaFoldDB" id="A0A1F6C2B1"/>
<dbReference type="CDD" id="cd19095">
    <property type="entry name" value="AKR_PA4992-like"/>
    <property type="match status" value="1"/>
</dbReference>
<dbReference type="Pfam" id="PF00248">
    <property type="entry name" value="Aldo_ket_red"/>
    <property type="match status" value="1"/>
</dbReference>
<dbReference type="EMBL" id="MFKF01000439">
    <property type="protein sequence ID" value="OGG43310.1"/>
    <property type="molecule type" value="Genomic_DNA"/>
</dbReference>
<dbReference type="PANTHER" id="PTHR43312:SF1">
    <property type="entry name" value="NADP-DEPENDENT OXIDOREDUCTASE DOMAIN-CONTAINING PROTEIN"/>
    <property type="match status" value="1"/>
</dbReference>
<dbReference type="InterPro" id="IPR053135">
    <property type="entry name" value="AKR2_Oxidoreductase"/>
</dbReference>
<protein>
    <recommendedName>
        <fullName evidence="1">NADP-dependent oxidoreductase domain-containing protein</fullName>
    </recommendedName>
</protein>
<gene>
    <name evidence="2" type="ORF">A3F84_21525</name>
</gene>
<evidence type="ECO:0000313" key="3">
    <source>
        <dbReference type="Proteomes" id="UP000178606"/>
    </source>
</evidence>
<dbReference type="Gene3D" id="3.20.20.100">
    <property type="entry name" value="NADP-dependent oxidoreductase domain"/>
    <property type="match status" value="1"/>
</dbReference>
<sequence>MNYRTLGRTGLKVSEVGFGGISVGRAGWGVQGPGDRPEVDEVGAIRTIHRALDLGVNFFDTAPNYGDRESERVFGRALKGHRDRCFVATKCGHFFSAEKNYVKDHTPALSAQSIDESLKVMGIDVIDLIQIHSAPLEVVQRGDVLDALKRAQAAGKVRFIGVTTDDVNDVEVCRTALQDGNYDTLQVTYNVLRRDLAVKGVLEEAARKGVGVIVKSSLGTGAFTYKYASLPEARKAEQARIGRLEALAGGGTVAQLALRYILSNPHVSTIIAGTRRVAHVEENAKTGDGKGLPGELVKKVEAAVG</sequence>
<feature type="domain" description="NADP-dependent oxidoreductase" evidence="1">
    <location>
        <begin position="27"/>
        <end position="288"/>
    </location>
</feature>
<dbReference type="SUPFAM" id="SSF51430">
    <property type="entry name" value="NAD(P)-linked oxidoreductase"/>
    <property type="match status" value="1"/>
</dbReference>
<evidence type="ECO:0000259" key="1">
    <source>
        <dbReference type="Pfam" id="PF00248"/>
    </source>
</evidence>
<name>A0A1F6C2B1_HANXR</name>
<proteinExistence type="predicted"/>
<dbReference type="Proteomes" id="UP000178606">
    <property type="component" value="Unassembled WGS sequence"/>
</dbReference>
<accession>A0A1F6C2B1</accession>
<comment type="caution">
    <text evidence="2">The sequence shown here is derived from an EMBL/GenBank/DDBJ whole genome shotgun (WGS) entry which is preliminary data.</text>
</comment>
<dbReference type="InterPro" id="IPR036812">
    <property type="entry name" value="NAD(P)_OxRdtase_dom_sf"/>
</dbReference>
<evidence type="ECO:0000313" key="2">
    <source>
        <dbReference type="EMBL" id="OGG43310.1"/>
    </source>
</evidence>
<dbReference type="InterPro" id="IPR023210">
    <property type="entry name" value="NADP_OxRdtase_dom"/>
</dbReference>
<organism evidence="2 3">
    <name type="scientific">Handelsmanbacteria sp. (strain RIFCSPLOWO2_12_FULL_64_10)</name>
    <dbReference type="NCBI Taxonomy" id="1817868"/>
    <lineage>
        <taxon>Bacteria</taxon>
        <taxon>Candidatus Handelsmaniibacteriota</taxon>
    </lineage>
</organism>
<dbReference type="PANTHER" id="PTHR43312">
    <property type="entry name" value="D-THREO-ALDOSE 1-DEHYDROGENASE"/>
    <property type="match status" value="1"/>
</dbReference>
<reference evidence="2 3" key="1">
    <citation type="journal article" date="2016" name="Nat. Commun.">
        <title>Thousands of microbial genomes shed light on interconnected biogeochemical processes in an aquifer system.</title>
        <authorList>
            <person name="Anantharaman K."/>
            <person name="Brown C.T."/>
            <person name="Hug L.A."/>
            <person name="Sharon I."/>
            <person name="Castelle C.J."/>
            <person name="Probst A.J."/>
            <person name="Thomas B.C."/>
            <person name="Singh A."/>
            <person name="Wilkins M.J."/>
            <person name="Karaoz U."/>
            <person name="Brodie E.L."/>
            <person name="Williams K.H."/>
            <person name="Hubbard S.S."/>
            <person name="Banfield J.F."/>
        </authorList>
    </citation>
    <scope>NUCLEOTIDE SEQUENCE [LARGE SCALE GENOMIC DNA]</scope>
    <source>
        <strain evidence="3">RIFCSPLOWO2_12_FULL_64_10</strain>
    </source>
</reference>